<dbReference type="SUPFAM" id="SSF48452">
    <property type="entry name" value="TPR-like"/>
    <property type="match status" value="1"/>
</dbReference>
<evidence type="ECO:0000313" key="2">
    <source>
        <dbReference type="Proteomes" id="UP000625780"/>
    </source>
</evidence>
<protein>
    <recommendedName>
        <fullName evidence="3">DUF2911 domain-containing protein</fullName>
    </recommendedName>
</protein>
<dbReference type="Gene3D" id="1.25.40.10">
    <property type="entry name" value="Tetratricopeptide repeat domain"/>
    <property type="match status" value="1"/>
</dbReference>
<dbReference type="InterPro" id="IPR021314">
    <property type="entry name" value="DUF2911"/>
</dbReference>
<comment type="caution">
    <text evidence="1">The sequence shown here is derived from an EMBL/GenBank/DDBJ whole genome shotgun (WGS) entry which is preliminary data.</text>
</comment>
<accession>A0ABQ1QTV7</accession>
<organism evidence="1 2">
    <name type="scientific">Muriicola marianensis</name>
    <dbReference type="NCBI Taxonomy" id="1324801"/>
    <lineage>
        <taxon>Bacteria</taxon>
        <taxon>Pseudomonadati</taxon>
        <taxon>Bacteroidota</taxon>
        <taxon>Flavobacteriia</taxon>
        <taxon>Flavobacteriales</taxon>
        <taxon>Flavobacteriaceae</taxon>
        <taxon>Muriicola</taxon>
    </lineage>
</organism>
<dbReference type="EMBL" id="BMFH01000001">
    <property type="protein sequence ID" value="GGD43566.1"/>
    <property type="molecule type" value="Genomic_DNA"/>
</dbReference>
<evidence type="ECO:0008006" key="3">
    <source>
        <dbReference type="Google" id="ProtNLM"/>
    </source>
</evidence>
<sequence length="290" mass="33066">MRSFHGIGLFILLLFSASISGQIRHPKASPFSSVTQDIGFTTITVDYSRPAVRGRQLFGKLVPYGRIWRVGANESTKFTTNTTVNVLGNTLEPGTYALYAFPEEGSWEIAFHRNTSHWGDGRTDYNPSEDAFRIRATPKKEADWQENFLISFDSIHHNGALMEWKWGYTVVSIPLEVDTQKAMLDTISSSLKENPTAQTYYEAARYLQEESLEPEKALEYVQKAIDLGGDTYYFYRVRSLLQASLGDYKGAISSAERSLQLADAEGKDEFVRMNRENVKKWKKWVKENKE</sequence>
<dbReference type="RefSeq" id="WP_229732477.1">
    <property type="nucleotide sequence ID" value="NZ_BMFH01000001.1"/>
</dbReference>
<proteinExistence type="predicted"/>
<name>A0ABQ1QTV7_9FLAO</name>
<gene>
    <name evidence="1" type="ORF">GCM10011361_08180</name>
</gene>
<keyword evidence="2" id="KW-1185">Reference proteome</keyword>
<dbReference type="InterPro" id="IPR011990">
    <property type="entry name" value="TPR-like_helical_dom_sf"/>
</dbReference>
<evidence type="ECO:0000313" key="1">
    <source>
        <dbReference type="EMBL" id="GGD43566.1"/>
    </source>
</evidence>
<dbReference type="Proteomes" id="UP000625780">
    <property type="component" value="Unassembled WGS sequence"/>
</dbReference>
<reference evidence="2" key="1">
    <citation type="journal article" date="2019" name="Int. J. Syst. Evol. Microbiol.">
        <title>The Global Catalogue of Microorganisms (GCM) 10K type strain sequencing project: providing services to taxonomists for standard genome sequencing and annotation.</title>
        <authorList>
            <consortium name="The Broad Institute Genomics Platform"/>
            <consortium name="The Broad Institute Genome Sequencing Center for Infectious Disease"/>
            <person name="Wu L."/>
            <person name="Ma J."/>
        </authorList>
    </citation>
    <scope>NUCLEOTIDE SEQUENCE [LARGE SCALE GENOMIC DNA]</scope>
    <source>
        <strain evidence="2">CGMCC 1.12606</strain>
    </source>
</reference>
<dbReference type="Pfam" id="PF11138">
    <property type="entry name" value="DUF2911"/>
    <property type="match status" value="1"/>
</dbReference>